<dbReference type="Gramene" id="KRH04898">
    <property type="protein sequence ID" value="KRH04898"/>
    <property type="gene ID" value="GLYMA_17G194500"/>
</dbReference>
<evidence type="ECO:0000313" key="3">
    <source>
        <dbReference type="EMBL" id="KRH04898.1"/>
    </source>
</evidence>
<reference evidence="4" key="2">
    <citation type="submission" date="2018-02" db="UniProtKB">
        <authorList>
            <consortium name="EnsemblPlants"/>
        </authorList>
    </citation>
    <scope>IDENTIFICATION</scope>
    <source>
        <strain evidence="4">Williams 82</strain>
    </source>
</reference>
<gene>
    <name evidence="3" type="ORF">GLYMA_17G194500</name>
</gene>
<feature type="region of interest" description="Disordered" evidence="1">
    <location>
        <begin position="1"/>
        <end position="23"/>
    </location>
</feature>
<evidence type="ECO:0000313" key="4">
    <source>
        <dbReference type="EnsemblPlants" id="KRH04898"/>
    </source>
</evidence>
<keyword evidence="2" id="KW-0812">Transmembrane</keyword>
<feature type="transmembrane region" description="Helical" evidence="2">
    <location>
        <begin position="93"/>
        <end position="112"/>
    </location>
</feature>
<evidence type="ECO:0000256" key="1">
    <source>
        <dbReference type="SAM" id="MobiDB-lite"/>
    </source>
</evidence>
<dbReference type="SMR" id="A0A0R0FND0"/>
<reference evidence="3 4" key="1">
    <citation type="journal article" date="2010" name="Nature">
        <title>Genome sequence of the palaeopolyploid soybean.</title>
        <authorList>
            <person name="Schmutz J."/>
            <person name="Cannon S.B."/>
            <person name="Schlueter J."/>
            <person name="Ma J."/>
            <person name="Mitros T."/>
            <person name="Nelson W."/>
            <person name="Hyten D.L."/>
            <person name="Song Q."/>
            <person name="Thelen J.J."/>
            <person name="Cheng J."/>
            <person name="Xu D."/>
            <person name="Hellsten U."/>
            <person name="May G.D."/>
            <person name="Yu Y."/>
            <person name="Sakurai T."/>
            <person name="Umezawa T."/>
            <person name="Bhattacharyya M.K."/>
            <person name="Sandhu D."/>
            <person name="Valliyodan B."/>
            <person name="Lindquist E."/>
            <person name="Peto M."/>
            <person name="Grant D."/>
            <person name="Shu S."/>
            <person name="Goodstein D."/>
            <person name="Barry K."/>
            <person name="Futrell-Griggs M."/>
            <person name="Abernathy B."/>
            <person name="Du J."/>
            <person name="Tian Z."/>
            <person name="Zhu L."/>
            <person name="Gill N."/>
            <person name="Joshi T."/>
            <person name="Libault M."/>
            <person name="Sethuraman A."/>
            <person name="Zhang X.-C."/>
            <person name="Shinozaki K."/>
            <person name="Nguyen H.T."/>
            <person name="Wing R.A."/>
            <person name="Cregan P."/>
            <person name="Specht J."/>
            <person name="Grimwood J."/>
            <person name="Rokhsar D."/>
            <person name="Stacey G."/>
            <person name="Shoemaker R.C."/>
            <person name="Jackson S.A."/>
        </authorList>
    </citation>
    <scope>NUCLEOTIDE SEQUENCE [LARGE SCALE GENOMIC DNA]</scope>
    <source>
        <strain evidence="4">cv. Williams 82</strain>
        <tissue evidence="3">Callus</tissue>
    </source>
</reference>
<protein>
    <submittedName>
        <fullName evidence="3 4">Uncharacterized protein</fullName>
    </submittedName>
</protein>
<dbReference type="Gene3D" id="1.20.1250.20">
    <property type="entry name" value="MFS general substrate transporter like domains"/>
    <property type="match status" value="1"/>
</dbReference>
<keyword evidence="2" id="KW-0472">Membrane</keyword>
<proteinExistence type="predicted"/>
<dbReference type="Proteomes" id="UP000008827">
    <property type="component" value="Chromosome 17"/>
</dbReference>
<dbReference type="OMA" id="WSAATHF"/>
<keyword evidence="2" id="KW-1133">Transmembrane helix</keyword>
<reference evidence="3" key="3">
    <citation type="submission" date="2018-07" db="EMBL/GenBank/DDBJ databases">
        <title>WGS assembly of Glycine max.</title>
        <authorList>
            <person name="Schmutz J."/>
            <person name="Cannon S."/>
            <person name="Schlueter J."/>
            <person name="Ma J."/>
            <person name="Mitros T."/>
            <person name="Nelson W."/>
            <person name="Hyten D."/>
            <person name="Song Q."/>
            <person name="Thelen J."/>
            <person name="Cheng J."/>
            <person name="Xu D."/>
            <person name="Hellsten U."/>
            <person name="May G."/>
            <person name="Yu Y."/>
            <person name="Sakurai T."/>
            <person name="Umezawa T."/>
            <person name="Bhattacharyya M."/>
            <person name="Sandhu D."/>
            <person name="Valliyodan B."/>
            <person name="Lindquist E."/>
            <person name="Peto M."/>
            <person name="Grant D."/>
            <person name="Shu S."/>
            <person name="Goodstein D."/>
            <person name="Barry K."/>
            <person name="Futrell-Griggs M."/>
            <person name="Abernathy B."/>
            <person name="Du J."/>
            <person name="Tian Z."/>
            <person name="Zhu L."/>
            <person name="Gill N."/>
            <person name="Joshi T."/>
            <person name="Libault M."/>
            <person name="Sethuraman A."/>
            <person name="Zhang X."/>
            <person name="Shinozaki K."/>
            <person name="Nguyen H."/>
            <person name="Wing R."/>
            <person name="Cregan P."/>
            <person name="Specht J."/>
            <person name="Grimwood J."/>
            <person name="Rokhsar D."/>
            <person name="Stacey G."/>
            <person name="Shoemaker R."/>
            <person name="Jackson S."/>
        </authorList>
    </citation>
    <scope>NUCLEOTIDE SEQUENCE</scope>
    <source>
        <tissue evidence="3">Callus</tissue>
    </source>
</reference>
<dbReference type="InterPro" id="IPR036259">
    <property type="entry name" value="MFS_trans_sf"/>
</dbReference>
<dbReference type="InParanoid" id="A0A0R0FND0"/>
<dbReference type="OrthoDB" id="8904098at2759"/>
<organism evidence="3">
    <name type="scientific">Glycine max</name>
    <name type="common">Soybean</name>
    <name type="synonym">Glycine hispida</name>
    <dbReference type="NCBI Taxonomy" id="3847"/>
    <lineage>
        <taxon>Eukaryota</taxon>
        <taxon>Viridiplantae</taxon>
        <taxon>Streptophyta</taxon>
        <taxon>Embryophyta</taxon>
        <taxon>Tracheophyta</taxon>
        <taxon>Spermatophyta</taxon>
        <taxon>Magnoliopsida</taxon>
        <taxon>eudicotyledons</taxon>
        <taxon>Gunneridae</taxon>
        <taxon>Pentapetalae</taxon>
        <taxon>rosids</taxon>
        <taxon>fabids</taxon>
        <taxon>Fabales</taxon>
        <taxon>Fabaceae</taxon>
        <taxon>Papilionoideae</taxon>
        <taxon>50 kb inversion clade</taxon>
        <taxon>NPAAA clade</taxon>
        <taxon>indigoferoid/millettioid clade</taxon>
        <taxon>Phaseoleae</taxon>
        <taxon>Glycine</taxon>
        <taxon>Glycine subgen. Soja</taxon>
    </lineage>
</organism>
<accession>A0A0R0FND0</accession>
<dbReference type="PANTHER" id="PTHR11654">
    <property type="entry name" value="OLIGOPEPTIDE TRANSPORTER-RELATED"/>
    <property type="match status" value="1"/>
</dbReference>
<keyword evidence="5" id="KW-1185">Reference proteome</keyword>
<dbReference type="EMBL" id="CM000850">
    <property type="protein sequence ID" value="KRH04898.1"/>
    <property type="molecule type" value="Genomic_DNA"/>
</dbReference>
<dbReference type="EnsemblPlants" id="KRH04898">
    <property type="protein sequence ID" value="KRH04898"/>
    <property type="gene ID" value="GLYMA_17G194500"/>
</dbReference>
<sequence length="113" mass="12407">MMKSSDAANEKLLENGTSSSQIKKGGLRTMPFIIVNECLEKVASYGIMPNMILYLRDDYLMPIAKGTSVIYTWTAASDVLSLFGAFLSDSYLGRFLVIAIGSFSSLLVSLLFF</sequence>
<dbReference type="AlphaFoldDB" id="A0A0R0FND0"/>
<evidence type="ECO:0000313" key="5">
    <source>
        <dbReference type="Proteomes" id="UP000008827"/>
    </source>
</evidence>
<name>A0A0R0FND0_SOYBN</name>
<evidence type="ECO:0000256" key="2">
    <source>
        <dbReference type="SAM" id="Phobius"/>
    </source>
</evidence>